<evidence type="ECO:0000259" key="2">
    <source>
        <dbReference type="PROSITE" id="PS01148"/>
    </source>
</evidence>
<gene>
    <name evidence="3" type="ORF">METZ01_LOCUS449966</name>
</gene>
<dbReference type="CDD" id="cd00291">
    <property type="entry name" value="SirA_YedF_YeeD"/>
    <property type="match status" value="1"/>
</dbReference>
<dbReference type="SUPFAM" id="SSF64307">
    <property type="entry name" value="SirA-like"/>
    <property type="match status" value="1"/>
</dbReference>
<dbReference type="AlphaFoldDB" id="A0A382ZNQ9"/>
<reference evidence="3" key="1">
    <citation type="submission" date="2018-05" db="EMBL/GenBank/DDBJ databases">
        <authorList>
            <person name="Lanie J.A."/>
            <person name="Ng W.-L."/>
            <person name="Kazmierczak K.M."/>
            <person name="Andrzejewski T.M."/>
            <person name="Davidsen T.M."/>
            <person name="Wayne K.J."/>
            <person name="Tettelin H."/>
            <person name="Glass J.I."/>
            <person name="Rusch D."/>
            <person name="Podicherti R."/>
            <person name="Tsui H.-C.T."/>
            <person name="Winkler M.E."/>
        </authorList>
    </citation>
    <scope>NUCLEOTIDE SEQUENCE</scope>
</reference>
<accession>A0A382ZNQ9</accession>
<comment type="similarity">
    <text evidence="1">Belongs to the sulfur carrier protein TusA family.</text>
</comment>
<proteinExistence type="inferred from homology"/>
<dbReference type="PROSITE" id="PS01148">
    <property type="entry name" value="UPF0033"/>
    <property type="match status" value="1"/>
</dbReference>
<organism evidence="3">
    <name type="scientific">marine metagenome</name>
    <dbReference type="NCBI Taxonomy" id="408172"/>
    <lineage>
        <taxon>unclassified sequences</taxon>
        <taxon>metagenomes</taxon>
        <taxon>ecological metagenomes</taxon>
    </lineage>
</organism>
<dbReference type="PANTHER" id="PTHR33279:SF6">
    <property type="entry name" value="SULFUR CARRIER PROTEIN YEDF-RELATED"/>
    <property type="match status" value="1"/>
</dbReference>
<dbReference type="PANTHER" id="PTHR33279">
    <property type="entry name" value="SULFUR CARRIER PROTEIN YEDF-RELATED"/>
    <property type="match status" value="1"/>
</dbReference>
<dbReference type="Pfam" id="PF01206">
    <property type="entry name" value="TusA"/>
    <property type="match status" value="1"/>
</dbReference>
<evidence type="ECO:0000256" key="1">
    <source>
        <dbReference type="ARBA" id="ARBA00008984"/>
    </source>
</evidence>
<feature type="domain" description="UPF0033" evidence="2">
    <location>
        <begin position="6"/>
        <end position="30"/>
    </location>
</feature>
<dbReference type="EMBL" id="UINC01185420">
    <property type="protein sequence ID" value="SVD97112.1"/>
    <property type="molecule type" value="Genomic_DNA"/>
</dbReference>
<name>A0A382ZNQ9_9ZZZZ</name>
<dbReference type="Gene3D" id="3.30.110.40">
    <property type="entry name" value="TusA-like domain"/>
    <property type="match status" value="1"/>
</dbReference>
<dbReference type="InterPro" id="IPR036868">
    <property type="entry name" value="TusA-like_sf"/>
</dbReference>
<evidence type="ECO:0000313" key="3">
    <source>
        <dbReference type="EMBL" id="SVD97112.1"/>
    </source>
</evidence>
<dbReference type="InterPro" id="IPR001455">
    <property type="entry name" value="TusA-like"/>
</dbReference>
<sequence length="75" mass="8409">MNKKILNVKGLRCPIPVLKAEKVLKKLKTGDILEVLTTDPQAIKDFHAFCEVNNCLFLNSNQKKGIIKISICKSL</sequence>
<protein>
    <recommendedName>
        <fullName evidence="2">UPF0033 domain-containing protein</fullName>
    </recommendedName>
</protein>